<name>A0A428QWH5_9HYPO</name>
<protein>
    <submittedName>
        <fullName evidence="2">Uncharacterized protein</fullName>
    </submittedName>
</protein>
<dbReference type="Proteomes" id="UP000288168">
    <property type="component" value="Unassembled WGS sequence"/>
</dbReference>
<accession>A0A428QWH5</accession>
<feature type="compositionally biased region" description="Pro residues" evidence="1">
    <location>
        <begin position="39"/>
        <end position="55"/>
    </location>
</feature>
<proteinExistence type="predicted"/>
<dbReference type="AlphaFoldDB" id="A0A428QWH5"/>
<comment type="caution">
    <text evidence="2">The sequence shown here is derived from an EMBL/GenBank/DDBJ whole genome shotgun (WGS) entry which is preliminary data.</text>
</comment>
<sequence length="55" mass="6035">MSLVPLADGSMVTERTWLERFEAAERDFIINQARWAAFTPPPSPPPPAPDAPSAQ</sequence>
<keyword evidence="3" id="KW-1185">Reference proteome</keyword>
<reference evidence="2 3" key="1">
    <citation type="submission" date="2017-06" db="EMBL/GenBank/DDBJ databases">
        <title>Comparative genomic analysis of Ambrosia Fusariam Clade fungi.</title>
        <authorList>
            <person name="Stajich J.E."/>
            <person name="Carrillo J."/>
            <person name="Kijimoto T."/>
            <person name="Eskalen A."/>
            <person name="O'Donnell K."/>
            <person name="Kasson M."/>
        </authorList>
    </citation>
    <scope>NUCLEOTIDE SEQUENCE [LARGE SCALE GENOMIC DNA]</scope>
    <source>
        <strain evidence="2 3">NRRL62584</strain>
    </source>
</reference>
<gene>
    <name evidence="2" type="ORF">CEP54_002112</name>
</gene>
<evidence type="ECO:0000313" key="3">
    <source>
        <dbReference type="Proteomes" id="UP000288168"/>
    </source>
</evidence>
<evidence type="ECO:0000313" key="2">
    <source>
        <dbReference type="EMBL" id="RSL69665.1"/>
    </source>
</evidence>
<dbReference type="EMBL" id="NKCI01000012">
    <property type="protein sequence ID" value="RSL69665.1"/>
    <property type="molecule type" value="Genomic_DNA"/>
</dbReference>
<evidence type="ECO:0000256" key="1">
    <source>
        <dbReference type="SAM" id="MobiDB-lite"/>
    </source>
</evidence>
<organism evidence="2 3">
    <name type="scientific">Fusarium duplospermum</name>
    <dbReference type="NCBI Taxonomy" id="1325734"/>
    <lineage>
        <taxon>Eukaryota</taxon>
        <taxon>Fungi</taxon>
        <taxon>Dikarya</taxon>
        <taxon>Ascomycota</taxon>
        <taxon>Pezizomycotina</taxon>
        <taxon>Sordariomycetes</taxon>
        <taxon>Hypocreomycetidae</taxon>
        <taxon>Hypocreales</taxon>
        <taxon>Nectriaceae</taxon>
        <taxon>Fusarium</taxon>
        <taxon>Fusarium solani species complex</taxon>
    </lineage>
</organism>
<feature type="region of interest" description="Disordered" evidence="1">
    <location>
        <begin position="36"/>
        <end position="55"/>
    </location>
</feature>